<keyword evidence="1" id="KW-0472">Membrane</keyword>
<feature type="transmembrane region" description="Helical" evidence="1">
    <location>
        <begin position="183"/>
        <end position="202"/>
    </location>
</feature>
<keyword evidence="1" id="KW-0812">Transmembrane</keyword>
<sequence length="307" mass="34292">MFADEVAMIGNGKRHSRQYILDAVYVVVRICPIVFLASIVVLAEKTTSEVARHLITVTNIIIMPAASGLFFIRLSAVYSHSKYIMIPFGFCWLGVLGIFAYISIEGMARCSGVNRSTECFEVQPIDAWGYIATAIYDTFMYLAISWQLASFAAVDRWQDRLKSFVTGDGLGWLSKVLLQSGQVYYFITIGFTICTTIFIYSPSVPTEWNALFVPVNATVTSIMTCRLFRELKLDLLFNPMADGVISKVVNRDIGSIPQQQSEHVFALYPIDEGDVDIGTETTRGVSGNNIYSGQDIELEEREPRTCD</sequence>
<evidence type="ECO:0000313" key="3">
    <source>
        <dbReference type="Proteomes" id="UP000054166"/>
    </source>
</evidence>
<name>A0A0C3ETI9_PILCF</name>
<proteinExistence type="predicted"/>
<reference evidence="3" key="2">
    <citation type="submission" date="2015-01" db="EMBL/GenBank/DDBJ databases">
        <title>Evolutionary Origins and Diversification of the Mycorrhizal Mutualists.</title>
        <authorList>
            <consortium name="DOE Joint Genome Institute"/>
            <consortium name="Mycorrhizal Genomics Consortium"/>
            <person name="Kohler A."/>
            <person name="Kuo A."/>
            <person name="Nagy L.G."/>
            <person name="Floudas D."/>
            <person name="Copeland A."/>
            <person name="Barry K.W."/>
            <person name="Cichocki N."/>
            <person name="Veneault-Fourrey C."/>
            <person name="LaButti K."/>
            <person name="Lindquist E.A."/>
            <person name="Lipzen A."/>
            <person name="Lundell T."/>
            <person name="Morin E."/>
            <person name="Murat C."/>
            <person name="Riley R."/>
            <person name="Ohm R."/>
            <person name="Sun H."/>
            <person name="Tunlid A."/>
            <person name="Henrissat B."/>
            <person name="Grigoriev I.V."/>
            <person name="Hibbett D.S."/>
            <person name="Martin F."/>
        </authorList>
    </citation>
    <scope>NUCLEOTIDE SEQUENCE [LARGE SCALE GENOMIC DNA]</scope>
    <source>
        <strain evidence="3">F 1598</strain>
    </source>
</reference>
<gene>
    <name evidence="2" type="ORF">PILCRDRAFT_755055</name>
</gene>
<dbReference type="EMBL" id="KN833329">
    <property type="protein sequence ID" value="KIM71404.1"/>
    <property type="molecule type" value="Genomic_DNA"/>
</dbReference>
<dbReference type="InParanoid" id="A0A0C3ETI9"/>
<organism evidence="2 3">
    <name type="scientific">Piloderma croceum (strain F 1598)</name>
    <dbReference type="NCBI Taxonomy" id="765440"/>
    <lineage>
        <taxon>Eukaryota</taxon>
        <taxon>Fungi</taxon>
        <taxon>Dikarya</taxon>
        <taxon>Basidiomycota</taxon>
        <taxon>Agaricomycotina</taxon>
        <taxon>Agaricomycetes</taxon>
        <taxon>Agaricomycetidae</taxon>
        <taxon>Atheliales</taxon>
        <taxon>Atheliaceae</taxon>
        <taxon>Piloderma</taxon>
    </lineage>
</organism>
<protein>
    <submittedName>
        <fullName evidence="2">Uncharacterized protein</fullName>
    </submittedName>
</protein>
<accession>A0A0C3ETI9</accession>
<keyword evidence="1" id="KW-1133">Transmembrane helix</keyword>
<feature type="transmembrane region" description="Helical" evidence="1">
    <location>
        <begin position="130"/>
        <end position="154"/>
    </location>
</feature>
<evidence type="ECO:0000313" key="2">
    <source>
        <dbReference type="EMBL" id="KIM71404.1"/>
    </source>
</evidence>
<feature type="transmembrane region" description="Helical" evidence="1">
    <location>
        <begin position="84"/>
        <end position="104"/>
    </location>
</feature>
<evidence type="ECO:0000256" key="1">
    <source>
        <dbReference type="SAM" id="Phobius"/>
    </source>
</evidence>
<dbReference type="HOGENOM" id="CLU_060549_4_0_1"/>
<keyword evidence="3" id="KW-1185">Reference proteome</keyword>
<feature type="transmembrane region" description="Helical" evidence="1">
    <location>
        <begin position="54"/>
        <end position="72"/>
    </location>
</feature>
<reference evidence="2 3" key="1">
    <citation type="submission" date="2014-04" db="EMBL/GenBank/DDBJ databases">
        <authorList>
            <consortium name="DOE Joint Genome Institute"/>
            <person name="Kuo A."/>
            <person name="Tarkka M."/>
            <person name="Buscot F."/>
            <person name="Kohler A."/>
            <person name="Nagy L.G."/>
            <person name="Floudas D."/>
            <person name="Copeland A."/>
            <person name="Barry K.W."/>
            <person name="Cichocki N."/>
            <person name="Veneault-Fourrey C."/>
            <person name="LaButti K."/>
            <person name="Lindquist E.A."/>
            <person name="Lipzen A."/>
            <person name="Lundell T."/>
            <person name="Morin E."/>
            <person name="Murat C."/>
            <person name="Sun H."/>
            <person name="Tunlid A."/>
            <person name="Henrissat B."/>
            <person name="Grigoriev I.V."/>
            <person name="Hibbett D.S."/>
            <person name="Martin F."/>
            <person name="Nordberg H.P."/>
            <person name="Cantor M.N."/>
            <person name="Hua S.X."/>
        </authorList>
    </citation>
    <scope>NUCLEOTIDE SEQUENCE [LARGE SCALE GENOMIC DNA]</scope>
    <source>
        <strain evidence="2 3">F 1598</strain>
    </source>
</reference>
<dbReference type="AlphaFoldDB" id="A0A0C3ETI9"/>
<dbReference type="Proteomes" id="UP000054166">
    <property type="component" value="Unassembled WGS sequence"/>
</dbReference>
<feature type="transmembrane region" description="Helical" evidence="1">
    <location>
        <begin position="20"/>
        <end position="42"/>
    </location>
</feature>